<evidence type="ECO:0000259" key="1">
    <source>
        <dbReference type="Pfam" id="PF08279"/>
    </source>
</evidence>
<dbReference type="RefSeq" id="WP_042577975.1">
    <property type="nucleotide sequence ID" value="NZ_JXQQ01000012.1"/>
</dbReference>
<dbReference type="PROSITE" id="PS52050">
    <property type="entry name" value="WYL"/>
    <property type="match status" value="1"/>
</dbReference>
<dbReference type="PANTHER" id="PTHR34580">
    <property type="match status" value="1"/>
</dbReference>
<dbReference type="Proteomes" id="UP000032067">
    <property type="component" value="Unassembled WGS sequence"/>
</dbReference>
<accession>A0A0D0MQJ6</accession>
<name>A0A0D0MQJ6_VARPD</name>
<organism evidence="3 4">
    <name type="scientific">Variovorax paradoxus</name>
    <dbReference type="NCBI Taxonomy" id="34073"/>
    <lineage>
        <taxon>Bacteria</taxon>
        <taxon>Pseudomonadati</taxon>
        <taxon>Pseudomonadota</taxon>
        <taxon>Betaproteobacteria</taxon>
        <taxon>Burkholderiales</taxon>
        <taxon>Comamonadaceae</taxon>
        <taxon>Variovorax</taxon>
    </lineage>
</organism>
<dbReference type="Pfam" id="PF08279">
    <property type="entry name" value="HTH_11"/>
    <property type="match status" value="1"/>
</dbReference>
<evidence type="ECO:0000313" key="4">
    <source>
        <dbReference type="Proteomes" id="UP000032067"/>
    </source>
</evidence>
<dbReference type="PANTHER" id="PTHR34580:SF3">
    <property type="entry name" value="PROTEIN PAFB"/>
    <property type="match status" value="1"/>
</dbReference>
<gene>
    <name evidence="3" type="ORF">RT97_06520</name>
</gene>
<dbReference type="EMBL" id="JXQQ01000012">
    <property type="protein sequence ID" value="KIQ34676.1"/>
    <property type="molecule type" value="Genomic_DNA"/>
</dbReference>
<reference evidence="3 4" key="1">
    <citation type="submission" date="2014-12" db="EMBL/GenBank/DDBJ databases">
        <title>16Stimator: statistical estimation of ribosomal gene copy numbers from draft genome assemblies.</title>
        <authorList>
            <person name="Perisin M.A."/>
            <person name="Vetter M."/>
            <person name="Gilbert J.A."/>
            <person name="Bergelson J."/>
        </authorList>
    </citation>
    <scope>NUCLEOTIDE SEQUENCE [LARGE SCALE GENOMIC DNA]</scope>
    <source>
        <strain evidence="3 4">MEDvA23</strain>
    </source>
</reference>
<protein>
    <submittedName>
        <fullName evidence="3">Transcriptional regulator</fullName>
    </submittedName>
</protein>
<sequence>MARPDRLFRLLQALRTLPAPVTAAVLAAETGVSVRSIYRDIESLRTAGADIGGERGYGYCLIEDGTLPPQAFSRIEIEALALGLAEVRHMGDPALAKAAAGVLAKVAATLPSTSQQHILHAVSKVHRFDDGEQRYPPLPHIPDMRVIREGCWREEALLIRYADRKGEATERKIWPLAIVYLDKMLVVLSWCCLREDFRMFRAERIQEVQATGASFRPQRVALLRQYLAELAER</sequence>
<evidence type="ECO:0000259" key="2">
    <source>
        <dbReference type="Pfam" id="PF13280"/>
    </source>
</evidence>
<dbReference type="Gene3D" id="1.10.10.10">
    <property type="entry name" value="Winged helix-like DNA-binding domain superfamily/Winged helix DNA-binding domain"/>
    <property type="match status" value="1"/>
</dbReference>
<evidence type="ECO:0000313" key="3">
    <source>
        <dbReference type="EMBL" id="KIQ34676.1"/>
    </source>
</evidence>
<dbReference type="OrthoDB" id="9807255at2"/>
<dbReference type="InterPro" id="IPR013196">
    <property type="entry name" value="HTH_11"/>
</dbReference>
<feature type="domain" description="Helix-turn-helix type 11" evidence="1">
    <location>
        <begin position="6"/>
        <end position="59"/>
    </location>
</feature>
<proteinExistence type="predicted"/>
<comment type="caution">
    <text evidence="3">The sequence shown here is derived from an EMBL/GenBank/DDBJ whole genome shotgun (WGS) entry which is preliminary data.</text>
</comment>
<dbReference type="InterPro" id="IPR036390">
    <property type="entry name" value="WH_DNA-bd_sf"/>
</dbReference>
<dbReference type="InterPro" id="IPR036388">
    <property type="entry name" value="WH-like_DNA-bd_sf"/>
</dbReference>
<feature type="domain" description="WYL" evidence="2">
    <location>
        <begin position="145"/>
        <end position="209"/>
    </location>
</feature>
<dbReference type="InterPro" id="IPR026881">
    <property type="entry name" value="WYL_dom"/>
</dbReference>
<dbReference type="AlphaFoldDB" id="A0A0D0MQJ6"/>
<dbReference type="Pfam" id="PF13280">
    <property type="entry name" value="WYL"/>
    <property type="match status" value="1"/>
</dbReference>
<dbReference type="InterPro" id="IPR051534">
    <property type="entry name" value="CBASS_pafABC_assoc_protein"/>
</dbReference>
<dbReference type="SUPFAM" id="SSF46785">
    <property type="entry name" value="Winged helix' DNA-binding domain"/>
    <property type="match status" value="1"/>
</dbReference>